<gene>
    <name evidence="3" type="ORF">Q5P01_017674</name>
</gene>
<evidence type="ECO:0000259" key="2">
    <source>
        <dbReference type="Pfam" id="PF25496"/>
    </source>
</evidence>
<sequence>MPICKAQTPMVSFFRLGSLSESKSQLMNTLINERHSTFFHRNCPGSTKSRHLMDGVAEIAWYCPAGKPNDAFTDCTAFCNLHDTMSSQSHSKDVANELIEKIHTWIQFQKEAAQKLEKLASEVEKNYRNVNISKVVGSSVSTVGALSMVGAELILSSKTTEETKEISEKIEKLEKEICDLIDSLKEEEKKREEQTGSFNVPCENRVLDRIFGAIAKIYGLDFHYSKRATAAKGLGRVGGGAVGLGFSIYDLVKSSTNVNNPETDVSKALREYATDIRRAAGKLDGEFDQIQETFKMLAKVKVGLEKFERSPNDKKTLVESAIENCKDEDAVQWLKTNSQHEALAKLIEWSKLI</sequence>
<dbReference type="PANTHER" id="PTHR22796">
    <property type="entry name" value="URG4-RELATED"/>
    <property type="match status" value="1"/>
</dbReference>
<reference evidence="3" key="1">
    <citation type="submission" date="2023-07" db="EMBL/GenBank/DDBJ databases">
        <title>Chromosome-level Genome Assembly of Striped Snakehead (Channa striata).</title>
        <authorList>
            <person name="Liu H."/>
        </authorList>
    </citation>
    <scope>NUCLEOTIDE SEQUENCE</scope>
    <source>
        <strain evidence="3">Gz</strain>
        <tissue evidence="3">Muscle</tissue>
    </source>
</reference>
<organism evidence="3 4">
    <name type="scientific">Channa striata</name>
    <name type="common">Snakehead murrel</name>
    <name type="synonym">Ophicephalus striatus</name>
    <dbReference type="NCBI Taxonomy" id="64152"/>
    <lineage>
        <taxon>Eukaryota</taxon>
        <taxon>Metazoa</taxon>
        <taxon>Chordata</taxon>
        <taxon>Craniata</taxon>
        <taxon>Vertebrata</taxon>
        <taxon>Euteleostomi</taxon>
        <taxon>Actinopterygii</taxon>
        <taxon>Neopterygii</taxon>
        <taxon>Teleostei</taxon>
        <taxon>Neoteleostei</taxon>
        <taxon>Acanthomorphata</taxon>
        <taxon>Anabantaria</taxon>
        <taxon>Anabantiformes</taxon>
        <taxon>Channoidei</taxon>
        <taxon>Channidae</taxon>
        <taxon>Channa</taxon>
    </lineage>
</organism>
<dbReference type="AlphaFoldDB" id="A0AA88MAE1"/>
<accession>A0AA88MAE1</accession>
<evidence type="ECO:0000313" key="4">
    <source>
        <dbReference type="Proteomes" id="UP001187415"/>
    </source>
</evidence>
<comment type="caution">
    <text evidence="3">The sequence shown here is derived from an EMBL/GenBank/DDBJ whole genome shotgun (WGS) entry which is preliminary data.</text>
</comment>
<feature type="coiled-coil region" evidence="1">
    <location>
        <begin position="106"/>
        <end position="190"/>
    </location>
</feature>
<evidence type="ECO:0000313" key="3">
    <source>
        <dbReference type="EMBL" id="KAK2833785.1"/>
    </source>
</evidence>
<keyword evidence="1" id="KW-0175">Coiled coil</keyword>
<dbReference type="PANTHER" id="PTHR22796:SF6">
    <property type="entry name" value="INTERFERON-INDUCED VERY LARGE GTPASE 1-RELATED"/>
    <property type="match status" value="1"/>
</dbReference>
<dbReference type="EMBL" id="JAUPFM010000013">
    <property type="protein sequence ID" value="KAK2833785.1"/>
    <property type="molecule type" value="Genomic_DNA"/>
</dbReference>
<dbReference type="Pfam" id="PF25496">
    <property type="entry name" value="URGCP"/>
    <property type="match status" value="1"/>
</dbReference>
<feature type="domain" description="Up-regulator of cell proliferation-like" evidence="2">
    <location>
        <begin position="2"/>
        <end position="183"/>
    </location>
</feature>
<protein>
    <recommendedName>
        <fullName evidence="2">Up-regulator of cell proliferation-like domain-containing protein</fullName>
    </recommendedName>
</protein>
<dbReference type="Proteomes" id="UP001187415">
    <property type="component" value="Unassembled WGS sequence"/>
</dbReference>
<proteinExistence type="predicted"/>
<name>A0AA88MAE1_CHASR</name>
<keyword evidence="4" id="KW-1185">Reference proteome</keyword>
<dbReference type="InterPro" id="IPR057365">
    <property type="entry name" value="URGCP"/>
</dbReference>
<evidence type="ECO:0000256" key="1">
    <source>
        <dbReference type="SAM" id="Coils"/>
    </source>
</evidence>